<dbReference type="InterPro" id="IPR025618">
    <property type="entry name" value="YtpI"/>
</dbReference>
<accession>A0ABT9ZVQ7</accession>
<evidence type="ECO:0008006" key="4">
    <source>
        <dbReference type="Google" id="ProtNLM"/>
    </source>
</evidence>
<keyword evidence="1" id="KW-1133">Transmembrane helix</keyword>
<sequence length="105" mass="11743">MPITLVIIVVSLVLFVYYKVQQAKAAGFMEKRWYSSKGSIAVGLFFISFGINAYNSLGSQIAAIVAVLFVSFGLVNVILGTRDYRRFLPLARKEVEEMKKAETEN</sequence>
<evidence type="ECO:0000256" key="1">
    <source>
        <dbReference type="SAM" id="Phobius"/>
    </source>
</evidence>
<dbReference type="Proteomes" id="UP001230005">
    <property type="component" value="Unassembled WGS sequence"/>
</dbReference>
<evidence type="ECO:0000313" key="2">
    <source>
        <dbReference type="EMBL" id="MDQ0255035.1"/>
    </source>
</evidence>
<comment type="caution">
    <text evidence="2">The sequence shown here is derived from an EMBL/GenBank/DDBJ whole genome shotgun (WGS) entry which is preliminary data.</text>
</comment>
<keyword evidence="3" id="KW-1185">Reference proteome</keyword>
<dbReference type="RefSeq" id="WP_307325826.1">
    <property type="nucleotide sequence ID" value="NZ_JAUSUG010000008.1"/>
</dbReference>
<dbReference type="EMBL" id="JAUSUG010000008">
    <property type="protein sequence ID" value="MDQ0255035.1"/>
    <property type="molecule type" value="Genomic_DNA"/>
</dbReference>
<reference evidence="2 3" key="1">
    <citation type="submission" date="2023-07" db="EMBL/GenBank/DDBJ databases">
        <title>Genomic Encyclopedia of Type Strains, Phase IV (KMG-IV): sequencing the most valuable type-strain genomes for metagenomic binning, comparative biology and taxonomic classification.</title>
        <authorList>
            <person name="Goeker M."/>
        </authorList>
    </citation>
    <scope>NUCLEOTIDE SEQUENCE [LARGE SCALE GENOMIC DNA]</scope>
    <source>
        <strain evidence="2 3">DSM 9768</strain>
    </source>
</reference>
<protein>
    <recommendedName>
        <fullName evidence="4">YtpI-like protein</fullName>
    </recommendedName>
</protein>
<evidence type="ECO:0000313" key="3">
    <source>
        <dbReference type="Proteomes" id="UP001230005"/>
    </source>
</evidence>
<gene>
    <name evidence="2" type="ORF">J2S74_002417</name>
</gene>
<name>A0ABT9ZVQ7_9BACI</name>
<keyword evidence="1" id="KW-0472">Membrane</keyword>
<proteinExistence type="predicted"/>
<keyword evidence="1" id="KW-0812">Transmembrane</keyword>
<organism evidence="2 3">
    <name type="scientific">Evansella vedderi</name>
    <dbReference type="NCBI Taxonomy" id="38282"/>
    <lineage>
        <taxon>Bacteria</taxon>
        <taxon>Bacillati</taxon>
        <taxon>Bacillota</taxon>
        <taxon>Bacilli</taxon>
        <taxon>Bacillales</taxon>
        <taxon>Bacillaceae</taxon>
        <taxon>Evansella</taxon>
    </lineage>
</organism>
<feature type="transmembrane region" description="Helical" evidence="1">
    <location>
        <begin position="61"/>
        <end position="79"/>
    </location>
</feature>
<feature type="transmembrane region" description="Helical" evidence="1">
    <location>
        <begin position="35"/>
        <end position="54"/>
    </location>
</feature>
<dbReference type="Pfam" id="PF14007">
    <property type="entry name" value="YtpI"/>
    <property type="match status" value="1"/>
</dbReference>